<evidence type="ECO:0000313" key="5">
    <source>
        <dbReference type="EMBL" id="GAM40797.1"/>
    </source>
</evidence>
<comment type="caution">
    <text evidence="5">The sequence shown here is derived from an EMBL/GenBank/DDBJ whole genome shotgun (WGS) entry which is preliminary data.</text>
</comment>
<dbReference type="GO" id="GO:0005524">
    <property type="term" value="F:ATP binding"/>
    <property type="evidence" value="ECO:0007669"/>
    <property type="project" value="UniProtKB-KW"/>
</dbReference>
<dbReference type="InterPro" id="IPR018022">
    <property type="entry name" value="IPT"/>
</dbReference>
<keyword evidence="3" id="KW-0547">Nucleotide-binding</keyword>
<dbReference type="PANTHER" id="PTHR11088">
    <property type="entry name" value="TRNA DIMETHYLALLYLTRANSFERASE"/>
    <property type="match status" value="1"/>
</dbReference>
<evidence type="ECO:0000256" key="2">
    <source>
        <dbReference type="ARBA" id="ARBA00022679"/>
    </source>
</evidence>
<dbReference type="Pfam" id="PF01715">
    <property type="entry name" value="IPPT"/>
    <property type="match status" value="2"/>
</dbReference>
<dbReference type="Gene3D" id="1.10.20.140">
    <property type="match status" value="1"/>
</dbReference>
<dbReference type="Gene3D" id="3.40.50.300">
    <property type="entry name" value="P-loop containing nucleotide triphosphate hydrolases"/>
    <property type="match status" value="1"/>
</dbReference>
<dbReference type="PANTHER" id="PTHR11088:SF89">
    <property type="entry name" value="TRNA DIMETHYLALLYLTRANSFERASE"/>
    <property type="match status" value="1"/>
</dbReference>
<reference evidence="6" key="1">
    <citation type="journal article" date="2015" name="Genome Announc.">
        <title>Draft genome sequence of Talaromyces cellulolyticus strain Y-94, a source of lignocellulosic biomass-degrading enzymes.</title>
        <authorList>
            <person name="Fujii T."/>
            <person name="Koike H."/>
            <person name="Sawayama S."/>
            <person name="Yano S."/>
            <person name="Inoue H."/>
        </authorList>
    </citation>
    <scope>NUCLEOTIDE SEQUENCE [LARGE SCALE GENOMIC DNA]</scope>
    <source>
        <strain evidence="6">Y-94</strain>
    </source>
</reference>
<dbReference type="GO" id="GO:0005739">
    <property type="term" value="C:mitochondrion"/>
    <property type="evidence" value="ECO:0007669"/>
    <property type="project" value="TreeGrafter"/>
</dbReference>
<name>A0A6V8HFU8_TALPI</name>
<dbReference type="Gene3D" id="3.30.160.60">
    <property type="entry name" value="Classic Zinc Finger"/>
    <property type="match status" value="1"/>
</dbReference>
<dbReference type="GO" id="GO:0006400">
    <property type="term" value="P:tRNA modification"/>
    <property type="evidence" value="ECO:0007669"/>
    <property type="project" value="TreeGrafter"/>
</dbReference>
<comment type="similarity">
    <text evidence="1">Belongs to the IPP transferase family.</text>
</comment>
<dbReference type="SUPFAM" id="SSF52540">
    <property type="entry name" value="P-loop containing nucleoside triphosphate hydrolases"/>
    <property type="match status" value="1"/>
</dbReference>
<dbReference type="AlphaFoldDB" id="A0A6V8HFU8"/>
<keyword evidence="2" id="KW-0808">Transferase</keyword>
<evidence type="ECO:0000256" key="3">
    <source>
        <dbReference type="ARBA" id="ARBA00022741"/>
    </source>
</evidence>
<evidence type="ECO:0000256" key="1">
    <source>
        <dbReference type="ARBA" id="ARBA00005842"/>
    </source>
</evidence>
<dbReference type="HAMAP" id="MF_00185">
    <property type="entry name" value="IPP_trans"/>
    <property type="match status" value="1"/>
</dbReference>
<accession>A0A6V8HFU8</accession>
<evidence type="ECO:0000256" key="4">
    <source>
        <dbReference type="ARBA" id="ARBA00022840"/>
    </source>
</evidence>
<dbReference type="Gene3D" id="1.10.287.890">
    <property type="entry name" value="Crystal structure of tRNA isopentenylpyrophosphate transferase (bh2366) domain"/>
    <property type="match status" value="1"/>
</dbReference>
<dbReference type="SUPFAM" id="SSF57667">
    <property type="entry name" value="beta-beta-alpha zinc fingers"/>
    <property type="match status" value="1"/>
</dbReference>
<keyword evidence="4" id="KW-0067">ATP-binding</keyword>
<dbReference type="InterPro" id="IPR039657">
    <property type="entry name" value="Dimethylallyltransferase"/>
</dbReference>
<keyword evidence="6" id="KW-1185">Reference proteome</keyword>
<sequence>MQPLITVVGATGTGKSKLAVDIAKRFKGEVINGDAMQLYRGLPIITNKIPMHEREGVPHHLIDFIVGEGADDVLLDEKLPERQERNASEDWAILDAPVESMMEKLREVDPVMADRWHINEGRKIRRSLEIYLKTGRRASEIYEEQMRQRQAAIEHAEGVTAGQLRYSTLIFWVHSEREKLYRRLENRVDTMAEQGLIAEAKTLSEYAVKQEAQGNPIDLSRGVWVSIGYKEIEPYFTALRAANSSGKELEALKESCLESVKTSTRQYSNRQVQWIRKKLWTALADIGATNRLYVLDATDPGAWNSCVAEPMERIVQAFLSNETLPEPKSLSQMAEETLAEREQNYTKVTTPPAQTLKQIACEVCNKTMMGQEQWDIHIRAAPHRRALKAAAKKAHNMEWLRNHPPAEAVDGQPA</sequence>
<dbReference type="InterPro" id="IPR027417">
    <property type="entry name" value="P-loop_NTPase"/>
</dbReference>
<protein>
    <submittedName>
        <fullName evidence="5">Uncharacterized protein</fullName>
    </submittedName>
</protein>
<gene>
    <name evidence="5" type="ORF">TCE0_041f13420</name>
</gene>
<dbReference type="GO" id="GO:0052381">
    <property type="term" value="F:tRNA dimethylallyltransferase activity"/>
    <property type="evidence" value="ECO:0007669"/>
    <property type="project" value="InterPro"/>
</dbReference>
<organism evidence="5 6">
    <name type="scientific">Talaromyces pinophilus</name>
    <name type="common">Penicillium pinophilum</name>
    <dbReference type="NCBI Taxonomy" id="128442"/>
    <lineage>
        <taxon>Eukaryota</taxon>
        <taxon>Fungi</taxon>
        <taxon>Dikarya</taxon>
        <taxon>Ascomycota</taxon>
        <taxon>Pezizomycotina</taxon>
        <taxon>Eurotiomycetes</taxon>
        <taxon>Eurotiomycetidae</taxon>
        <taxon>Eurotiales</taxon>
        <taxon>Trichocomaceae</taxon>
        <taxon>Talaromyces</taxon>
        <taxon>Talaromyces sect. Talaromyces</taxon>
    </lineage>
</organism>
<dbReference type="Proteomes" id="UP000053095">
    <property type="component" value="Unassembled WGS sequence"/>
</dbReference>
<evidence type="ECO:0000313" key="6">
    <source>
        <dbReference type="Proteomes" id="UP000053095"/>
    </source>
</evidence>
<dbReference type="EMBL" id="DF933837">
    <property type="protein sequence ID" value="GAM40797.1"/>
    <property type="molecule type" value="Genomic_DNA"/>
</dbReference>
<dbReference type="InterPro" id="IPR036236">
    <property type="entry name" value="Znf_C2H2_sf"/>
</dbReference>
<proteinExistence type="inferred from homology"/>